<organism evidence="2 3">
    <name type="scientific">Haematobacter massiliensis</name>
    <dbReference type="NCBI Taxonomy" id="195105"/>
    <lineage>
        <taxon>Bacteria</taxon>
        <taxon>Pseudomonadati</taxon>
        <taxon>Pseudomonadota</taxon>
        <taxon>Alphaproteobacteria</taxon>
        <taxon>Rhodobacterales</taxon>
        <taxon>Paracoccaceae</taxon>
        <taxon>Haematobacter</taxon>
    </lineage>
</organism>
<reference evidence="2 3" key="1">
    <citation type="submission" date="2014-03" db="EMBL/GenBank/DDBJ databases">
        <title>Genome of Haematobacter massiliensis CCUG 47968.</title>
        <authorList>
            <person name="Wang D."/>
            <person name="Wang G."/>
        </authorList>
    </citation>
    <scope>NUCLEOTIDE SEQUENCE [LARGE SCALE GENOMIC DNA]</scope>
    <source>
        <strain evidence="2 3">CCUG 47968</strain>
    </source>
</reference>
<dbReference type="RefSeq" id="WP_035705645.1">
    <property type="nucleotide sequence ID" value="NZ_CAMIFG010000101.1"/>
</dbReference>
<dbReference type="AlphaFoldDB" id="A0A086YBV4"/>
<feature type="domain" description="DUF58" evidence="1">
    <location>
        <begin position="50"/>
        <end position="252"/>
    </location>
</feature>
<gene>
    <name evidence="2" type="ORF">CN97_04810</name>
</gene>
<comment type="caution">
    <text evidence="2">The sequence shown here is derived from an EMBL/GenBank/DDBJ whole genome shotgun (WGS) entry which is preliminary data.</text>
</comment>
<dbReference type="PANTHER" id="PTHR33608:SF6">
    <property type="entry name" value="BLL2464 PROTEIN"/>
    <property type="match status" value="1"/>
</dbReference>
<dbReference type="Pfam" id="PF01882">
    <property type="entry name" value="DUF58"/>
    <property type="match status" value="1"/>
</dbReference>
<protein>
    <recommendedName>
        <fullName evidence="1">DUF58 domain-containing protein</fullName>
    </recommendedName>
</protein>
<name>A0A086YBV4_9RHOB</name>
<dbReference type="PANTHER" id="PTHR33608">
    <property type="entry name" value="BLL2464 PROTEIN"/>
    <property type="match status" value="1"/>
</dbReference>
<dbReference type="STRING" id="195105.CN97_04810"/>
<dbReference type="EMBL" id="JGYG01000001">
    <property type="protein sequence ID" value="KFI31754.1"/>
    <property type="molecule type" value="Genomic_DNA"/>
</dbReference>
<evidence type="ECO:0000313" key="3">
    <source>
        <dbReference type="Proteomes" id="UP000028826"/>
    </source>
</evidence>
<proteinExistence type="predicted"/>
<dbReference type="InterPro" id="IPR002881">
    <property type="entry name" value="DUF58"/>
</dbReference>
<accession>A0A086YBV4</accession>
<sequence>MSEAAHLREGAETLAGGLPPLLAAAEQLAATVLLGPHGRRRSGMGEEFWQYRTFQNGDEARSIDWRRSARSDTHFVREREWQAAQSVMVWIDPGRSMAFSGSTDRPEKRARAQLLALALSVLMIRGNERVGLLGADAPPRAGQAQLLRLADALTRTEEGGDHADPDGRALAAHSRAVFLSDFLGDLQGVERAIGEATGRGVRGALLQVLDPVEEDFPFDGRTIFESVTGAVSFETRKAGDLRRRYLDRLAERKDQLSALATAAGWQFSTHHTGNTALSALLWLYGATERGH</sequence>
<evidence type="ECO:0000313" key="2">
    <source>
        <dbReference type="EMBL" id="KFI31754.1"/>
    </source>
</evidence>
<dbReference type="Proteomes" id="UP000028826">
    <property type="component" value="Unassembled WGS sequence"/>
</dbReference>
<evidence type="ECO:0000259" key="1">
    <source>
        <dbReference type="Pfam" id="PF01882"/>
    </source>
</evidence>
<keyword evidence="3" id="KW-1185">Reference proteome</keyword>
<dbReference type="eggNOG" id="COG1721">
    <property type="taxonomic scope" value="Bacteria"/>
</dbReference>